<name>A0AAV2FVN2_9ROSI</name>
<reference evidence="2 3" key="1">
    <citation type="submission" date="2024-04" db="EMBL/GenBank/DDBJ databases">
        <authorList>
            <person name="Fracassetti M."/>
        </authorList>
    </citation>
    <scope>NUCLEOTIDE SEQUENCE [LARGE SCALE GENOMIC DNA]</scope>
</reference>
<keyword evidence="3" id="KW-1185">Reference proteome</keyword>
<evidence type="ECO:0000313" key="2">
    <source>
        <dbReference type="EMBL" id="CAL1401450.1"/>
    </source>
</evidence>
<evidence type="ECO:0000313" key="3">
    <source>
        <dbReference type="Proteomes" id="UP001497516"/>
    </source>
</evidence>
<feature type="compositionally biased region" description="Basic and acidic residues" evidence="1">
    <location>
        <begin position="43"/>
        <end position="52"/>
    </location>
</feature>
<accession>A0AAV2FVN2</accession>
<dbReference type="Proteomes" id="UP001497516">
    <property type="component" value="Chromosome 7"/>
</dbReference>
<dbReference type="AlphaFoldDB" id="A0AAV2FVN2"/>
<dbReference type="Gene3D" id="3.60.10.10">
    <property type="entry name" value="Endonuclease/exonuclease/phosphatase"/>
    <property type="match status" value="1"/>
</dbReference>
<gene>
    <name evidence="2" type="ORF">LTRI10_LOCUS41504</name>
</gene>
<protein>
    <submittedName>
        <fullName evidence="2">Uncharacterized protein</fullName>
    </submittedName>
</protein>
<dbReference type="EMBL" id="OZ034820">
    <property type="protein sequence ID" value="CAL1401450.1"/>
    <property type="molecule type" value="Genomic_DNA"/>
</dbReference>
<proteinExistence type="predicted"/>
<organism evidence="2 3">
    <name type="scientific">Linum trigynum</name>
    <dbReference type="NCBI Taxonomy" id="586398"/>
    <lineage>
        <taxon>Eukaryota</taxon>
        <taxon>Viridiplantae</taxon>
        <taxon>Streptophyta</taxon>
        <taxon>Embryophyta</taxon>
        <taxon>Tracheophyta</taxon>
        <taxon>Spermatophyta</taxon>
        <taxon>Magnoliopsida</taxon>
        <taxon>eudicotyledons</taxon>
        <taxon>Gunneridae</taxon>
        <taxon>Pentapetalae</taxon>
        <taxon>rosids</taxon>
        <taxon>fabids</taxon>
        <taxon>Malpighiales</taxon>
        <taxon>Linaceae</taxon>
        <taxon>Linum</taxon>
    </lineage>
</organism>
<feature type="region of interest" description="Disordered" evidence="1">
    <location>
        <begin position="43"/>
        <end position="66"/>
    </location>
</feature>
<dbReference type="InterPro" id="IPR036691">
    <property type="entry name" value="Endo/exonu/phosph_ase_sf"/>
</dbReference>
<evidence type="ECO:0000256" key="1">
    <source>
        <dbReference type="SAM" id="MobiDB-lite"/>
    </source>
</evidence>
<dbReference type="SUPFAM" id="SSF56219">
    <property type="entry name" value="DNase I-like"/>
    <property type="match status" value="1"/>
</dbReference>
<sequence>MRLLSYNCRGLGSKRAVRALKSLLRQASLQVVFLMETKQTDEENEEVRKELGFPEGESWPADTTRGGRAGGLSICWVEEIG</sequence>